<protein>
    <recommendedName>
        <fullName evidence="2">PDZ domain-containing protein</fullName>
    </recommendedName>
</protein>
<evidence type="ECO:0000256" key="1">
    <source>
        <dbReference type="ARBA" id="ARBA00005256"/>
    </source>
</evidence>
<keyword evidence="4" id="KW-1185">Reference proteome</keyword>
<sequence>MFLYEIFQYFQWMKFVQFIFILFSIFVNAQNSFEIKDAKKVVIPFKLINNLIFIPINVNGAELTFLLDTGVAETTIFSLENKDLTLAPLEKMRFSGLGGNASIEGFKSDHNIGKIGEHFTNNSFTLFIILDPDFNISSHVGIPVNGIIGYHFFKNHPVAIDYGSKKITVYNDDDLLRKRIKKYDELPITLEKNKPYVFADVEMTNEKKSSKLLVDLGNSDAIWLFPALIKDFVYNRPNIEDYLGRGFNGEIYGKRSRIHNFYLGKFKFSKPLTAMPDEFSIQHVNLVSERKGSLGGDILRRFTAVFDYRNQKLYLRKNRNFDDPFHFNMSGLDFQQDGMQWEKDLVTLESKFNDKSTRGVELVNSSLQYKFVLKPFFSIAGVRKNSPGDKAGLKKGDELITINGRKTADMTLQRIMEMMKSDEGKTINMVILRKKQELRCSFRLEDPIPYQE</sequence>
<name>A0A9N8QT57_9FLAO</name>
<dbReference type="SMART" id="SM00228">
    <property type="entry name" value="PDZ"/>
    <property type="match status" value="1"/>
</dbReference>
<dbReference type="SUPFAM" id="SSF50630">
    <property type="entry name" value="Acid proteases"/>
    <property type="match status" value="1"/>
</dbReference>
<dbReference type="InterPro" id="IPR041489">
    <property type="entry name" value="PDZ_6"/>
</dbReference>
<dbReference type="GO" id="GO:0005737">
    <property type="term" value="C:cytoplasm"/>
    <property type="evidence" value="ECO:0007669"/>
    <property type="project" value="TreeGrafter"/>
</dbReference>
<comment type="caution">
    <text evidence="3">The sequence shown here is derived from an EMBL/GenBank/DDBJ whole genome shotgun (WGS) entry which is preliminary data.</text>
</comment>
<dbReference type="Gene3D" id="2.30.42.10">
    <property type="match status" value="1"/>
</dbReference>
<dbReference type="EMBL" id="CAJIMS010000001">
    <property type="protein sequence ID" value="CAD7812247.1"/>
    <property type="molecule type" value="Genomic_DNA"/>
</dbReference>
<evidence type="ECO:0000259" key="2">
    <source>
        <dbReference type="PROSITE" id="PS50106"/>
    </source>
</evidence>
<gene>
    <name evidence="3" type="ORF">CHRY9390_02485</name>
</gene>
<evidence type="ECO:0000313" key="4">
    <source>
        <dbReference type="Proteomes" id="UP000662618"/>
    </source>
</evidence>
<dbReference type="InterPro" id="IPR021109">
    <property type="entry name" value="Peptidase_aspartic_dom_sf"/>
</dbReference>
<dbReference type="AlphaFoldDB" id="A0A9N8QT57"/>
<dbReference type="InterPro" id="IPR035269">
    <property type="entry name" value="PSMD9"/>
</dbReference>
<dbReference type="InterPro" id="IPR036034">
    <property type="entry name" value="PDZ_sf"/>
</dbReference>
<dbReference type="PANTHER" id="PTHR12651:SF1">
    <property type="entry name" value="26S PROTEASOME NON-ATPASE REGULATORY SUBUNIT 9"/>
    <property type="match status" value="1"/>
</dbReference>
<dbReference type="PROSITE" id="PS50106">
    <property type="entry name" value="PDZ"/>
    <property type="match status" value="1"/>
</dbReference>
<feature type="domain" description="PDZ" evidence="2">
    <location>
        <begin position="345"/>
        <end position="434"/>
    </location>
</feature>
<dbReference type="InterPro" id="IPR001478">
    <property type="entry name" value="PDZ"/>
</dbReference>
<dbReference type="Pfam" id="PF13650">
    <property type="entry name" value="Asp_protease_2"/>
    <property type="match status" value="1"/>
</dbReference>
<accession>A0A9N8QT57</accession>
<evidence type="ECO:0000313" key="3">
    <source>
        <dbReference type="EMBL" id="CAD7812247.1"/>
    </source>
</evidence>
<dbReference type="GO" id="GO:0070682">
    <property type="term" value="P:proteasome regulatory particle assembly"/>
    <property type="evidence" value="ECO:0007669"/>
    <property type="project" value="InterPro"/>
</dbReference>
<dbReference type="PANTHER" id="PTHR12651">
    <property type="entry name" value="26S PROTEASOME NON-ATPASE REGULATORY SUBUNIT 9"/>
    <property type="match status" value="1"/>
</dbReference>
<comment type="similarity">
    <text evidence="1">Belongs to the proteasome subunit p27 family.</text>
</comment>
<dbReference type="Proteomes" id="UP000662618">
    <property type="component" value="Unassembled WGS sequence"/>
</dbReference>
<dbReference type="Gene3D" id="2.40.70.10">
    <property type="entry name" value="Acid Proteases"/>
    <property type="match status" value="1"/>
</dbReference>
<dbReference type="Pfam" id="PF17820">
    <property type="entry name" value="PDZ_6"/>
    <property type="match status" value="1"/>
</dbReference>
<proteinExistence type="inferred from homology"/>
<dbReference type="SUPFAM" id="SSF50156">
    <property type="entry name" value="PDZ domain-like"/>
    <property type="match status" value="1"/>
</dbReference>
<reference evidence="3" key="1">
    <citation type="submission" date="2020-12" db="EMBL/GenBank/DDBJ databases">
        <authorList>
            <person name="Rodrigo-Torres L."/>
            <person name="Arahal R. D."/>
            <person name="Lucena T."/>
        </authorList>
    </citation>
    <scope>NUCLEOTIDE SEQUENCE</scope>
    <source>
        <strain evidence="3">CECT 9390</strain>
    </source>
</reference>
<organism evidence="3 4">
    <name type="scientific">Chryseobacterium aquaeductus</name>
    <dbReference type="NCBI Taxonomy" id="2675056"/>
    <lineage>
        <taxon>Bacteria</taxon>
        <taxon>Pseudomonadati</taxon>
        <taxon>Bacteroidota</taxon>
        <taxon>Flavobacteriia</taxon>
        <taxon>Flavobacteriales</taxon>
        <taxon>Weeksellaceae</taxon>
        <taxon>Chryseobacterium group</taxon>
        <taxon>Chryseobacterium</taxon>
    </lineage>
</organism>